<keyword evidence="4" id="KW-1185">Reference proteome</keyword>
<dbReference type="GO" id="GO:0004355">
    <property type="term" value="F:glutamate synthase (NADPH) activity"/>
    <property type="evidence" value="ECO:0007669"/>
    <property type="project" value="UniProtKB-EC"/>
</dbReference>
<dbReference type="PANTHER" id="PTHR42783:SF3">
    <property type="entry name" value="GLUTAMATE SYNTHASE [NADPH] SMALL CHAIN-RELATED"/>
    <property type="match status" value="1"/>
</dbReference>
<dbReference type="EC" id="1.4.1.13" evidence="3"/>
<dbReference type="Pfam" id="PF07992">
    <property type="entry name" value="Pyr_redox_2"/>
    <property type="match status" value="1"/>
</dbReference>
<feature type="domain" description="FAD/NAD(P)-binding" evidence="1">
    <location>
        <begin position="140"/>
        <end position="448"/>
    </location>
</feature>
<dbReference type="Gene3D" id="1.10.1060.10">
    <property type="entry name" value="Alpha-helical ferredoxin"/>
    <property type="match status" value="1"/>
</dbReference>
<protein>
    <submittedName>
        <fullName evidence="3">NADPH-dependent glutamate synthase</fullName>
        <ecNumber evidence="3">1.4.1.13</ecNumber>
    </submittedName>
</protein>
<evidence type="ECO:0000313" key="3">
    <source>
        <dbReference type="EMBL" id="MCU6723944.1"/>
    </source>
</evidence>
<organism evidence="3 4">
    <name type="scientific">Muricoprocola aceti</name>
    <dbReference type="NCBI Taxonomy" id="2981772"/>
    <lineage>
        <taxon>Bacteria</taxon>
        <taxon>Bacillati</taxon>
        <taxon>Bacillota</taxon>
        <taxon>Clostridia</taxon>
        <taxon>Lachnospirales</taxon>
        <taxon>Lachnospiraceae</taxon>
        <taxon>Muricoprocola</taxon>
    </lineage>
</organism>
<evidence type="ECO:0000259" key="1">
    <source>
        <dbReference type="Pfam" id="PF07992"/>
    </source>
</evidence>
<name>A0ABT2SHH3_9FIRM</name>
<reference evidence="3 4" key="1">
    <citation type="journal article" date="2021" name="ISME Commun">
        <title>Automated analysis of genomic sequences facilitates high-throughput and comprehensive description of bacteria.</title>
        <authorList>
            <person name="Hitch T.C.A."/>
        </authorList>
    </citation>
    <scope>NUCLEOTIDE SEQUENCE [LARGE SCALE GENOMIC DNA]</scope>
    <source>
        <strain evidence="3 4">Sanger_29</strain>
    </source>
</reference>
<gene>
    <name evidence="3" type="primary">gltA</name>
    <name evidence="3" type="ORF">OCV47_01005</name>
</gene>
<dbReference type="InterPro" id="IPR006004">
    <property type="entry name" value="SudA-like"/>
</dbReference>
<dbReference type="InterPro" id="IPR036188">
    <property type="entry name" value="FAD/NAD-bd_sf"/>
</dbReference>
<sequence>MADVLKKVPVREQDPQIRATNFDEVCLGYNKEEAMEEASRCLNCKNAKCVQGCPVSINIPGFIHEVKEGNFEEAYKVISESSALPAICGRVCPQESQCEGKCIRGIKGEAVSIGKLERFVADWARENGMQPAPAAQKNGKKVAVIGSGPSGLTCAGDLAKLGYDVTIFEALHEAGGVLVYGIPEFRLPKLDVVAKEVENVKALGVKIETNVIIGRSITIDELMEEEGFEAVFIGSGAGLPMFMGIPGETAKGVFSANEYLTRNNLMKAFREDYDTPIVRGKKVAVVGGGNVAMDAARTALRLGAEVHIVYRRSEAELPARAEEVHHAKEEGVIFDLLTNPTEILVNEEDAVAGMKCVRMELGEPDASGRRRPVAIPGSEFVLDVDTVIMSLGTSPNPLISSTTIGLDTNKRKCIIADEETGKTSKDGVYAGGDAVTGAATVILAMGAGKAAAKGIHEFLSNK</sequence>
<dbReference type="InterPro" id="IPR028261">
    <property type="entry name" value="DPD_II"/>
</dbReference>
<evidence type="ECO:0000259" key="2">
    <source>
        <dbReference type="Pfam" id="PF14691"/>
    </source>
</evidence>
<proteinExistence type="predicted"/>
<dbReference type="RefSeq" id="WP_262653129.1">
    <property type="nucleotide sequence ID" value="NZ_JAOQKE010000001.1"/>
</dbReference>
<dbReference type="InterPro" id="IPR023753">
    <property type="entry name" value="FAD/NAD-binding_dom"/>
</dbReference>
<evidence type="ECO:0000313" key="4">
    <source>
        <dbReference type="Proteomes" id="UP001652338"/>
    </source>
</evidence>
<dbReference type="NCBIfam" id="TIGR01316">
    <property type="entry name" value="gltA"/>
    <property type="match status" value="1"/>
</dbReference>
<dbReference type="InterPro" id="IPR009051">
    <property type="entry name" value="Helical_ferredxn"/>
</dbReference>
<dbReference type="Proteomes" id="UP001652338">
    <property type="component" value="Unassembled WGS sequence"/>
</dbReference>
<dbReference type="Gene3D" id="3.50.50.60">
    <property type="entry name" value="FAD/NAD(P)-binding domain"/>
    <property type="match status" value="2"/>
</dbReference>
<dbReference type="SUPFAM" id="SSF46548">
    <property type="entry name" value="alpha-helical ferredoxin"/>
    <property type="match status" value="1"/>
</dbReference>
<dbReference type="PANTHER" id="PTHR42783">
    <property type="entry name" value="GLUTAMATE SYNTHASE [NADPH] SMALL CHAIN"/>
    <property type="match status" value="1"/>
</dbReference>
<keyword evidence="3" id="KW-0560">Oxidoreductase</keyword>
<dbReference type="EMBL" id="JAOQKE010000001">
    <property type="protein sequence ID" value="MCU6723944.1"/>
    <property type="molecule type" value="Genomic_DNA"/>
</dbReference>
<dbReference type="SUPFAM" id="SSF51971">
    <property type="entry name" value="Nucleotide-binding domain"/>
    <property type="match status" value="2"/>
</dbReference>
<dbReference type="Pfam" id="PF14691">
    <property type="entry name" value="Fer4_20"/>
    <property type="match status" value="1"/>
</dbReference>
<dbReference type="PRINTS" id="PR00419">
    <property type="entry name" value="ADXRDTASE"/>
</dbReference>
<feature type="domain" description="Dihydroprymidine dehydrogenase" evidence="2">
    <location>
        <begin position="18"/>
        <end position="128"/>
    </location>
</feature>
<accession>A0ABT2SHH3</accession>
<comment type="caution">
    <text evidence="3">The sequence shown here is derived from an EMBL/GenBank/DDBJ whole genome shotgun (WGS) entry which is preliminary data.</text>
</comment>